<name>A0A0F9FXW3_9ZZZZ</name>
<protein>
    <submittedName>
        <fullName evidence="2">Uncharacterized protein</fullName>
    </submittedName>
</protein>
<dbReference type="EMBL" id="LAZR01022086">
    <property type="protein sequence ID" value="KKL83086.1"/>
    <property type="molecule type" value="Genomic_DNA"/>
</dbReference>
<proteinExistence type="predicted"/>
<accession>A0A0F9FXW3</accession>
<keyword evidence="1" id="KW-0175">Coiled coil</keyword>
<dbReference type="AlphaFoldDB" id="A0A0F9FXW3"/>
<reference evidence="2" key="1">
    <citation type="journal article" date="2015" name="Nature">
        <title>Complex archaea that bridge the gap between prokaryotes and eukaryotes.</title>
        <authorList>
            <person name="Spang A."/>
            <person name="Saw J.H."/>
            <person name="Jorgensen S.L."/>
            <person name="Zaremba-Niedzwiedzka K."/>
            <person name="Martijn J."/>
            <person name="Lind A.E."/>
            <person name="van Eijk R."/>
            <person name="Schleper C."/>
            <person name="Guy L."/>
            <person name="Ettema T.J."/>
        </authorList>
    </citation>
    <scope>NUCLEOTIDE SEQUENCE</scope>
</reference>
<comment type="caution">
    <text evidence="2">The sequence shown here is derived from an EMBL/GenBank/DDBJ whole genome shotgun (WGS) entry which is preliminary data.</text>
</comment>
<feature type="coiled-coil region" evidence="1">
    <location>
        <begin position="145"/>
        <end position="172"/>
    </location>
</feature>
<evidence type="ECO:0000313" key="2">
    <source>
        <dbReference type="EMBL" id="KKL83086.1"/>
    </source>
</evidence>
<gene>
    <name evidence="2" type="ORF">LCGC14_1978240</name>
</gene>
<organism evidence="2">
    <name type="scientific">marine sediment metagenome</name>
    <dbReference type="NCBI Taxonomy" id="412755"/>
    <lineage>
        <taxon>unclassified sequences</taxon>
        <taxon>metagenomes</taxon>
        <taxon>ecological metagenomes</taxon>
    </lineage>
</organism>
<evidence type="ECO:0000256" key="1">
    <source>
        <dbReference type="SAM" id="Coils"/>
    </source>
</evidence>
<sequence length="198" mass="23508">MATLTDKTIKIRYMSKNIVNNFIQIGKELKEVRDTDLFKENFLTFTDYLHKEHPQLSDGFVFRLLKVVEDEKLVASAPKLGITKTLELLYVPDREIREELTEKAIKEDLTTKDIREEVKKTKISPERPPLIDTEEERKFKLLREYDLFKGEVKRINEEMKELYDKYIVWNEKASKYASLGVERDVMQELFKNLKGELE</sequence>